<sequence>MKNFFGVVVFHFLFLTLSLAIREIGMKRLVPSGPNNETSPLSPPDSIVNLGIKRLVPSGPNNETSSHSIVNFGAKRLIPSGLNNETSSPSLSHSKSFLKFN</sequence>
<keyword evidence="2" id="KW-0732">Signal</keyword>
<feature type="chain" id="PRO_5036442833" evidence="2">
    <location>
        <begin position="21"/>
        <end position="101"/>
    </location>
</feature>
<evidence type="ECO:0000313" key="4">
    <source>
        <dbReference type="Proteomes" id="UP000886595"/>
    </source>
</evidence>
<dbReference type="PANTHER" id="PTHR37380">
    <property type="entry name" value="CLE FAMILY OSCLE501 PROTEIN"/>
    <property type="match status" value="1"/>
</dbReference>
<accession>A0A8X7RUQ1</accession>
<evidence type="ECO:0000256" key="2">
    <source>
        <dbReference type="SAM" id="SignalP"/>
    </source>
</evidence>
<feature type="region of interest" description="Disordered" evidence="1">
    <location>
        <begin position="81"/>
        <end position="101"/>
    </location>
</feature>
<feature type="compositionally biased region" description="Low complexity" evidence="1">
    <location>
        <begin position="87"/>
        <end position="101"/>
    </location>
</feature>
<evidence type="ECO:0000313" key="3">
    <source>
        <dbReference type="EMBL" id="KAG2294412.1"/>
    </source>
</evidence>
<dbReference type="PANTHER" id="PTHR37380:SF1">
    <property type="entry name" value="CLE FAMILY OSCLE501 PROTEIN"/>
    <property type="match status" value="1"/>
</dbReference>
<dbReference type="Proteomes" id="UP000886595">
    <property type="component" value="Unassembled WGS sequence"/>
</dbReference>
<proteinExistence type="predicted"/>
<reference evidence="3 4" key="1">
    <citation type="submission" date="2020-02" db="EMBL/GenBank/DDBJ databases">
        <authorList>
            <person name="Ma Q."/>
            <person name="Huang Y."/>
            <person name="Song X."/>
            <person name="Pei D."/>
        </authorList>
    </citation>
    <scope>NUCLEOTIDE SEQUENCE [LARGE SCALE GENOMIC DNA]</scope>
    <source>
        <strain evidence="3">Sxm20200214</strain>
        <tissue evidence="3">Leaf</tissue>
    </source>
</reference>
<name>A0A8X7RUQ1_BRACI</name>
<gene>
    <name evidence="3" type="ORF">Bca52824_041081</name>
</gene>
<comment type="caution">
    <text evidence="3">The sequence shown here is derived from an EMBL/GenBank/DDBJ whole genome shotgun (WGS) entry which is preliminary data.</text>
</comment>
<evidence type="ECO:0000256" key="1">
    <source>
        <dbReference type="SAM" id="MobiDB-lite"/>
    </source>
</evidence>
<dbReference type="AlphaFoldDB" id="A0A8X7RUQ1"/>
<dbReference type="OrthoDB" id="1429055at2759"/>
<organism evidence="3 4">
    <name type="scientific">Brassica carinata</name>
    <name type="common">Ethiopian mustard</name>
    <name type="synonym">Abyssinian cabbage</name>
    <dbReference type="NCBI Taxonomy" id="52824"/>
    <lineage>
        <taxon>Eukaryota</taxon>
        <taxon>Viridiplantae</taxon>
        <taxon>Streptophyta</taxon>
        <taxon>Embryophyta</taxon>
        <taxon>Tracheophyta</taxon>
        <taxon>Spermatophyta</taxon>
        <taxon>Magnoliopsida</taxon>
        <taxon>eudicotyledons</taxon>
        <taxon>Gunneridae</taxon>
        <taxon>Pentapetalae</taxon>
        <taxon>rosids</taxon>
        <taxon>malvids</taxon>
        <taxon>Brassicales</taxon>
        <taxon>Brassicaceae</taxon>
        <taxon>Brassiceae</taxon>
        <taxon>Brassica</taxon>
    </lineage>
</organism>
<protein>
    <submittedName>
        <fullName evidence="3">Uncharacterized protein</fullName>
    </submittedName>
</protein>
<feature type="signal peptide" evidence="2">
    <location>
        <begin position="1"/>
        <end position="20"/>
    </location>
</feature>
<dbReference type="EMBL" id="JAAMPC010000009">
    <property type="protein sequence ID" value="KAG2294412.1"/>
    <property type="molecule type" value="Genomic_DNA"/>
</dbReference>
<keyword evidence="4" id="KW-1185">Reference proteome</keyword>